<gene>
    <name evidence="2" type="ORF">A2961_03255</name>
</gene>
<dbReference type="Gene3D" id="3.40.50.1010">
    <property type="entry name" value="5'-nuclease"/>
    <property type="match status" value="1"/>
</dbReference>
<accession>A0A1F8BHB9</accession>
<organism evidence="2 3">
    <name type="scientific">Candidatus Woesebacteria bacterium RIFCSPLOWO2_01_FULL_39_21</name>
    <dbReference type="NCBI Taxonomy" id="1802519"/>
    <lineage>
        <taxon>Bacteria</taxon>
        <taxon>Candidatus Woeseibacteriota</taxon>
    </lineage>
</organism>
<dbReference type="Pfam" id="PF01850">
    <property type="entry name" value="PIN"/>
    <property type="match status" value="1"/>
</dbReference>
<evidence type="ECO:0000259" key="1">
    <source>
        <dbReference type="Pfam" id="PF01850"/>
    </source>
</evidence>
<dbReference type="AlphaFoldDB" id="A0A1F8BHB9"/>
<dbReference type="InterPro" id="IPR029060">
    <property type="entry name" value="PIN-like_dom_sf"/>
</dbReference>
<dbReference type="STRING" id="1802519.A2961_03255"/>
<dbReference type="InterPro" id="IPR002716">
    <property type="entry name" value="PIN_dom"/>
</dbReference>
<reference evidence="2 3" key="1">
    <citation type="journal article" date="2016" name="Nat. Commun.">
        <title>Thousands of microbial genomes shed light on interconnected biogeochemical processes in an aquifer system.</title>
        <authorList>
            <person name="Anantharaman K."/>
            <person name="Brown C.T."/>
            <person name="Hug L.A."/>
            <person name="Sharon I."/>
            <person name="Castelle C.J."/>
            <person name="Probst A.J."/>
            <person name="Thomas B.C."/>
            <person name="Singh A."/>
            <person name="Wilkins M.J."/>
            <person name="Karaoz U."/>
            <person name="Brodie E.L."/>
            <person name="Williams K.H."/>
            <person name="Hubbard S.S."/>
            <person name="Banfield J.F."/>
        </authorList>
    </citation>
    <scope>NUCLEOTIDE SEQUENCE [LARGE SCALE GENOMIC DNA]</scope>
</reference>
<dbReference type="EMBL" id="MGHF01000017">
    <property type="protein sequence ID" value="OGM63456.1"/>
    <property type="molecule type" value="Genomic_DNA"/>
</dbReference>
<dbReference type="Proteomes" id="UP000177082">
    <property type="component" value="Unassembled WGS sequence"/>
</dbReference>
<protein>
    <recommendedName>
        <fullName evidence="1">PIN domain-containing protein</fullName>
    </recommendedName>
</protein>
<dbReference type="PANTHER" id="PTHR39664">
    <property type="match status" value="1"/>
</dbReference>
<dbReference type="SUPFAM" id="SSF88723">
    <property type="entry name" value="PIN domain-like"/>
    <property type="match status" value="1"/>
</dbReference>
<dbReference type="PANTHER" id="PTHR39664:SF2">
    <property type="entry name" value="NUCLEIC ACID-BINDING PROTEIN, CONTAINING PIN DOMAIN-RELATED"/>
    <property type="match status" value="1"/>
</dbReference>
<name>A0A1F8BHB9_9BACT</name>
<proteinExistence type="predicted"/>
<sequence length="124" mass="14351">MATYLDTNYIVRFLTEDIKVQAQIAKKIIEKDKIYIANIVLAETVYILETHYKANKNELCDILISLVKQSNISTSSFVHLALNIYKSENISFYDSLLVAEVLNSESQLRSFDKKLLKTYSKYKD</sequence>
<evidence type="ECO:0000313" key="3">
    <source>
        <dbReference type="Proteomes" id="UP000177082"/>
    </source>
</evidence>
<feature type="domain" description="PIN" evidence="1">
    <location>
        <begin position="4"/>
        <end position="118"/>
    </location>
</feature>
<comment type="caution">
    <text evidence="2">The sequence shown here is derived from an EMBL/GenBank/DDBJ whole genome shotgun (WGS) entry which is preliminary data.</text>
</comment>
<evidence type="ECO:0000313" key="2">
    <source>
        <dbReference type="EMBL" id="OGM63456.1"/>
    </source>
</evidence>